<proteinExistence type="predicted"/>
<keyword evidence="4" id="KW-1185">Reference proteome</keyword>
<feature type="compositionally biased region" description="Basic and acidic residues" evidence="1">
    <location>
        <begin position="28"/>
        <end position="40"/>
    </location>
</feature>
<organism evidence="3 4">
    <name type="scientific">Bifidobacterium tissieri</name>
    <dbReference type="NCBI Taxonomy" id="1630162"/>
    <lineage>
        <taxon>Bacteria</taxon>
        <taxon>Bacillati</taxon>
        <taxon>Actinomycetota</taxon>
        <taxon>Actinomycetes</taxon>
        <taxon>Bifidobacteriales</taxon>
        <taxon>Bifidobacteriaceae</taxon>
        <taxon>Bifidobacterium</taxon>
    </lineage>
</organism>
<name>A0A261FK37_9BIFI</name>
<comment type="caution">
    <text evidence="3">The sequence shown here is derived from an EMBL/GenBank/DDBJ whole genome shotgun (WGS) entry which is preliminary data.</text>
</comment>
<dbReference type="EMBL" id="MWWV01000001">
    <property type="protein sequence ID" value="OZG59333.1"/>
    <property type="molecule type" value="Genomic_DNA"/>
</dbReference>
<reference evidence="3 4" key="1">
    <citation type="journal article" date="2017" name="BMC Genomics">
        <title>Comparative genomic and phylogenomic analyses of the Bifidobacteriaceae family.</title>
        <authorList>
            <person name="Lugli G.A."/>
            <person name="Milani C."/>
            <person name="Turroni F."/>
            <person name="Duranti S."/>
            <person name="Mancabelli L."/>
            <person name="Mangifesta M."/>
            <person name="Ferrario C."/>
            <person name="Modesto M."/>
            <person name="Mattarelli P."/>
            <person name="Jiri K."/>
            <person name="van Sinderen D."/>
            <person name="Ventura M."/>
        </authorList>
    </citation>
    <scope>NUCLEOTIDE SEQUENCE [LARGE SCALE GENOMIC DNA]</scope>
    <source>
        <strain evidence="3 4">DSM 100201</strain>
    </source>
</reference>
<keyword evidence="2" id="KW-1133">Transmembrane helix</keyword>
<evidence type="ECO:0000313" key="3">
    <source>
        <dbReference type="EMBL" id="OZG59333.1"/>
    </source>
</evidence>
<feature type="region of interest" description="Disordered" evidence="1">
    <location>
        <begin position="26"/>
        <end position="46"/>
    </location>
</feature>
<sequence length="46" mass="4955">MTAGNPIAYIMLLLPAIILALAGLACDTPRDDHGGRSRDREEDDES</sequence>
<dbReference type="Proteomes" id="UP000216444">
    <property type="component" value="Unassembled WGS sequence"/>
</dbReference>
<protein>
    <submittedName>
        <fullName evidence="3">Uncharacterized protein</fullName>
    </submittedName>
</protein>
<accession>A0A261FK37</accession>
<evidence type="ECO:0000256" key="1">
    <source>
        <dbReference type="SAM" id="MobiDB-lite"/>
    </source>
</evidence>
<keyword evidence="2" id="KW-0472">Membrane</keyword>
<gene>
    <name evidence="3" type="ORF">BTIS_0064</name>
</gene>
<keyword evidence="2" id="KW-0812">Transmembrane</keyword>
<dbReference type="AlphaFoldDB" id="A0A261FK37"/>
<feature type="transmembrane region" description="Helical" evidence="2">
    <location>
        <begin position="6"/>
        <end position="26"/>
    </location>
</feature>
<evidence type="ECO:0000256" key="2">
    <source>
        <dbReference type="SAM" id="Phobius"/>
    </source>
</evidence>
<evidence type="ECO:0000313" key="4">
    <source>
        <dbReference type="Proteomes" id="UP000216444"/>
    </source>
</evidence>
<dbReference type="RefSeq" id="WP_158216799.1">
    <property type="nucleotide sequence ID" value="NZ_MWWV01000001.1"/>
</dbReference>